<dbReference type="Pfam" id="PF14120">
    <property type="entry name" value="YhzD"/>
    <property type="match status" value="1"/>
</dbReference>
<dbReference type="Proteomes" id="UP001148125">
    <property type="component" value="Unassembled WGS sequence"/>
</dbReference>
<dbReference type="EMBL" id="JAOTPO010000012">
    <property type="protein sequence ID" value="MDE5414953.1"/>
    <property type="molecule type" value="Genomic_DNA"/>
</dbReference>
<proteinExistence type="predicted"/>
<sequence length="60" mass="6951">MADYYLTVFDQSGEQLLNETIQAANDEEAKKMGEQKLAETNYSQYAHRLTRAGKILLFHR</sequence>
<reference evidence="1" key="1">
    <citation type="submission" date="2024-05" db="EMBL/GenBank/DDBJ databases">
        <title>Alkalihalobacillus sp. strain MEB203 novel alkaliphilic bacterium from Lonar Lake, India.</title>
        <authorList>
            <person name="Joshi A."/>
            <person name="Thite S."/>
            <person name="Mengade P."/>
        </authorList>
    </citation>
    <scope>NUCLEOTIDE SEQUENCE</scope>
    <source>
        <strain evidence="1">MEB 203</strain>
    </source>
</reference>
<gene>
    <name evidence="1" type="ORF">N7Z68_16450</name>
</gene>
<dbReference type="InterPro" id="IPR025544">
    <property type="entry name" value="YhzD"/>
</dbReference>
<organism evidence="1 2">
    <name type="scientific">Alkalihalobacterium chitinilyticum</name>
    <dbReference type="NCBI Taxonomy" id="2980103"/>
    <lineage>
        <taxon>Bacteria</taxon>
        <taxon>Bacillati</taxon>
        <taxon>Bacillota</taxon>
        <taxon>Bacilli</taxon>
        <taxon>Bacillales</taxon>
        <taxon>Bacillaceae</taxon>
        <taxon>Alkalihalobacterium</taxon>
    </lineage>
</organism>
<name>A0ABT5VHL6_9BACI</name>
<evidence type="ECO:0000313" key="1">
    <source>
        <dbReference type="EMBL" id="MDE5414953.1"/>
    </source>
</evidence>
<comment type="caution">
    <text evidence="1">The sequence shown here is derived from an EMBL/GenBank/DDBJ whole genome shotgun (WGS) entry which is preliminary data.</text>
</comment>
<dbReference type="RefSeq" id="WP_275119561.1">
    <property type="nucleotide sequence ID" value="NZ_JAOTPO010000012.1"/>
</dbReference>
<protein>
    <submittedName>
        <fullName evidence="1">YhzD family protein</fullName>
    </submittedName>
</protein>
<evidence type="ECO:0000313" key="2">
    <source>
        <dbReference type="Proteomes" id="UP001148125"/>
    </source>
</evidence>
<keyword evidence="2" id="KW-1185">Reference proteome</keyword>
<accession>A0ABT5VHL6</accession>